<dbReference type="SUPFAM" id="SSF63380">
    <property type="entry name" value="Riboflavin synthase domain-like"/>
    <property type="match status" value="1"/>
</dbReference>
<keyword evidence="8" id="KW-0520">NAD</keyword>
<dbReference type="InterPro" id="IPR017927">
    <property type="entry name" value="FAD-bd_FR_type"/>
</dbReference>
<dbReference type="InterPro" id="IPR050415">
    <property type="entry name" value="MRET"/>
</dbReference>
<dbReference type="InterPro" id="IPR017938">
    <property type="entry name" value="Riboflavin_synthase-like_b-brl"/>
</dbReference>
<dbReference type="Proteomes" id="UP000070409">
    <property type="component" value="Unassembled WGS sequence"/>
</dbReference>
<dbReference type="PROSITE" id="PS51384">
    <property type="entry name" value="FAD_FR"/>
    <property type="match status" value="1"/>
</dbReference>
<sequence length="382" mass="41828">MGSHSRHGLAQIAADIRPEADEFTKNLFARLFAMDPSLRDLFPASMTAHRAVFHRVLDHVFTAIPKTEGHDELIEFLAQLGRDHRKYGLTEANYDTMTDALIAEVHAVYRPHGGLDPEDAEVLEQGVRLLTGVMRGGAHSDPTPARRTGRVVEVLRPHPGLAVVRLVTDEPLLFRPGQYVETQIPQVPRQWRPLSIAVPPNTQGQVEFHIRSVNGGYVSSTVFAETRVGDLWLFGQVHGLLRPDGDRPVTMIAGGTGLAPMKSILLAMGMNADNPDVHLLLGARSPGLLYDSDSLAPLAATNPWLKVTQVTDARRDPWWLKRPATAYRSLPLRHGSLVDAMADLDLTGRQVLIAGPKGLLRAAREAAISRGAAPEDVLHDPL</sequence>
<evidence type="ECO:0000256" key="8">
    <source>
        <dbReference type="ARBA" id="ARBA00023027"/>
    </source>
</evidence>
<dbReference type="Pfam" id="PF00970">
    <property type="entry name" value="FAD_binding_6"/>
    <property type="match status" value="1"/>
</dbReference>
<keyword evidence="6" id="KW-0521">NADP</keyword>
<dbReference type="CDD" id="cd06187">
    <property type="entry name" value="O2ase_reductase_like"/>
    <property type="match status" value="1"/>
</dbReference>
<proteinExistence type="inferred from homology"/>
<dbReference type="InterPro" id="IPR012292">
    <property type="entry name" value="Globin/Proto"/>
</dbReference>
<comment type="catalytic activity">
    <reaction evidence="9">
        <text>2 nitric oxide + NADH + 2 O2 = 2 nitrate + NAD(+) + H(+)</text>
        <dbReference type="Rhea" id="RHEA:19469"/>
        <dbReference type="ChEBI" id="CHEBI:15378"/>
        <dbReference type="ChEBI" id="CHEBI:15379"/>
        <dbReference type="ChEBI" id="CHEBI:16480"/>
        <dbReference type="ChEBI" id="CHEBI:17632"/>
        <dbReference type="ChEBI" id="CHEBI:57540"/>
        <dbReference type="ChEBI" id="CHEBI:57945"/>
        <dbReference type="EC" id="1.14.12.17"/>
    </reaction>
</comment>
<evidence type="ECO:0000256" key="5">
    <source>
        <dbReference type="ARBA" id="ARBA00022714"/>
    </source>
</evidence>
<dbReference type="Gene3D" id="2.40.30.10">
    <property type="entry name" value="Translation factors"/>
    <property type="match status" value="1"/>
</dbReference>
<evidence type="ECO:0000256" key="9">
    <source>
        <dbReference type="ARBA" id="ARBA00048649"/>
    </source>
</evidence>
<dbReference type="Gene3D" id="1.10.490.10">
    <property type="entry name" value="Globins"/>
    <property type="match status" value="1"/>
</dbReference>
<evidence type="ECO:0000259" key="12">
    <source>
        <dbReference type="PROSITE" id="PS01033"/>
    </source>
</evidence>
<keyword evidence="7" id="KW-0411">Iron-sulfur</keyword>
<dbReference type="PANTHER" id="PTHR47354">
    <property type="entry name" value="NADH OXIDOREDUCTASE HCR"/>
    <property type="match status" value="1"/>
</dbReference>
<dbReference type="Pfam" id="PF00042">
    <property type="entry name" value="Globin"/>
    <property type="match status" value="1"/>
</dbReference>
<comment type="catalytic activity">
    <reaction evidence="10">
        <text>2 nitric oxide + NADPH + 2 O2 = 2 nitrate + NADP(+) + H(+)</text>
        <dbReference type="Rhea" id="RHEA:19465"/>
        <dbReference type="ChEBI" id="CHEBI:15378"/>
        <dbReference type="ChEBI" id="CHEBI:15379"/>
        <dbReference type="ChEBI" id="CHEBI:16480"/>
        <dbReference type="ChEBI" id="CHEBI:17632"/>
        <dbReference type="ChEBI" id="CHEBI:57783"/>
        <dbReference type="ChEBI" id="CHEBI:58349"/>
        <dbReference type="EC" id="1.14.12.17"/>
    </reaction>
</comment>
<evidence type="ECO:0000256" key="6">
    <source>
        <dbReference type="ARBA" id="ARBA00022857"/>
    </source>
</evidence>
<dbReference type="InterPro" id="IPR001433">
    <property type="entry name" value="OxRdtase_FAD/NAD-bd"/>
</dbReference>
<keyword evidence="15" id="KW-1185">Reference proteome</keyword>
<dbReference type="InterPro" id="IPR039261">
    <property type="entry name" value="FNR_nucleotide-bd"/>
</dbReference>
<organism evidence="14 15">
    <name type="scientific">Tsukamurella pseudospumae</name>
    <dbReference type="NCBI Taxonomy" id="239498"/>
    <lineage>
        <taxon>Bacteria</taxon>
        <taxon>Bacillati</taxon>
        <taxon>Actinomycetota</taxon>
        <taxon>Actinomycetes</taxon>
        <taxon>Mycobacteriales</taxon>
        <taxon>Tsukamurellaceae</taxon>
        <taxon>Tsukamurella</taxon>
    </lineage>
</organism>
<dbReference type="Pfam" id="PF00175">
    <property type="entry name" value="NAD_binding_1"/>
    <property type="match status" value="1"/>
</dbReference>
<evidence type="ECO:0000313" key="15">
    <source>
        <dbReference type="Proteomes" id="UP000070409"/>
    </source>
</evidence>
<comment type="cofactor">
    <cofactor evidence="2">
        <name>FAD</name>
        <dbReference type="ChEBI" id="CHEBI:57692"/>
    </cofactor>
</comment>
<name>A0A137ZMY8_9ACTN</name>
<comment type="similarity">
    <text evidence="3">In the C-terminal section; belongs to the flavoprotein pyridine nucleotide cytochrome reductase family.</text>
</comment>
<dbReference type="PROSITE" id="PS01033">
    <property type="entry name" value="GLOBIN"/>
    <property type="match status" value="1"/>
</dbReference>
<evidence type="ECO:0000259" key="13">
    <source>
        <dbReference type="PROSITE" id="PS51384"/>
    </source>
</evidence>
<feature type="domain" description="FAD-binding FR-type" evidence="13">
    <location>
        <begin position="144"/>
        <end position="244"/>
    </location>
</feature>
<dbReference type="SUPFAM" id="SSF46458">
    <property type="entry name" value="Globin-like"/>
    <property type="match status" value="1"/>
</dbReference>
<dbReference type="PANTHER" id="PTHR47354:SF5">
    <property type="entry name" value="PROTEIN RFBI"/>
    <property type="match status" value="1"/>
</dbReference>
<gene>
    <name evidence="14" type="ORF">AXK61_17140</name>
</gene>
<evidence type="ECO:0000256" key="11">
    <source>
        <dbReference type="RuleBase" id="RU000356"/>
    </source>
</evidence>
<dbReference type="EC" id="1.14.12.17" evidence="4"/>
<comment type="similarity">
    <text evidence="11">Belongs to the globin family.</text>
</comment>
<keyword evidence="11" id="KW-0479">Metal-binding</keyword>
<dbReference type="CDD" id="cd19753">
    <property type="entry name" value="Mb-like_oxidoreductase"/>
    <property type="match status" value="1"/>
</dbReference>
<dbReference type="InterPro" id="IPR008333">
    <property type="entry name" value="Cbr1-like_FAD-bd_dom"/>
</dbReference>
<comment type="cofactor">
    <cofactor evidence="1">
        <name>heme b</name>
        <dbReference type="ChEBI" id="CHEBI:60344"/>
    </cofactor>
</comment>
<keyword evidence="11" id="KW-0408">Iron</keyword>
<dbReference type="RefSeq" id="WP_068744430.1">
    <property type="nucleotide sequence ID" value="NZ_LSRE01000009.1"/>
</dbReference>
<evidence type="ECO:0000256" key="10">
    <source>
        <dbReference type="ARBA" id="ARBA00049433"/>
    </source>
</evidence>
<feature type="domain" description="Globin" evidence="12">
    <location>
        <begin position="1"/>
        <end position="139"/>
    </location>
</feature>
<dbReference type="EMBL" id="LSRE01000009">
    <property type="protein sequence ID" value="KXO99552.1"/>
    <property type="molecule type" value="Genomic_DNA"/>
</dbReference>
<dbReference type="InterPro" id="IPR009050">
    <property type="entry name" value="Globin-like_sf"/>
</dbReference>
<accession>A0A137ZMY8</accession>
<evidence type="ECO:0000256" key="1">
    <source>
        <dbReference type="ARBA" id="ARBA00001970"/>
    </source>
</evidence>
<evidence type="ECO:0000256" key="7">
    <source>
        <dbReference type="ARBA" id="ARBA00023014"/>
    </source>
</evidence>
<dbReference type="PRINTS" id="PR00410">
    <property type="entry name" value="PHEHYDRXLASE"/>
</dbReference>
<evidence type="ECO:0000256" key="2">
    <source>
        <dbReference type="ARBA" id="ARBA00001974"/>
    </source>
</evidence>
<dbReference type="SUPFAM" id="SSF52343">
    <property type="entry name" value="Ferredoxin reductase-like, C-terminal NADP-linked domain"/>
    <property type="match status" value="1"/>
</dbReference>
<reference evidence="14 15" key="1">
    <citation type="submission" date="2016-02" db="EMBL/GenBank/DDBJ databases">
        <authorList>
            <person name="Teng J.L."/>
            <person name="Tang Y."/>
            <person name="Huang Y."/>
            <person name="Guo F."/>
            <person name="Wei W."/>
            <person name="Chen J.H."/>
            <person name="Wong S.Y."/>
            <person name="Lau S.K."/>
            <person name="Woo P.C."/>
        </authorList>
    </citation>
    <scope>NUCLEOTIDE SEQUENCE [LARGE SCALE GENOMIC DNA]</scope>
    <source>
        <strain evidence="14 15">JCM 13375</strain>
    </source>
</reference>
<evidence type="ECO:0000256" key="3">
    <source>
        <dbReference type="ARBA" id="ARBA00006401"/>
    </source>
</evidence>
<keyword evidence="11" id="KW-0349">Heme</keyword>
<keyword evidence="5" id="KW-0001">2Fe-2S</keyword>
<keyword evidence="11" id="KW-0561">Oxygen transport</keyword>
<dbReference type="Gene3D" id="3.40.50.80">
    <property type="entry name" value="Nucleotide-binding domain of ferredoxin-NADP reductase (FNR) module"/>
    <property type="match status" value="1"/>
</dbReference>
<protein>
    <recommendedName>
        <fullName evidence="4">nitric oxide dioxygenase</fullName>
        <ecNumber evidence="4">1.14.12.17</ecNumber>
    </recommendedName>
</protein>
<dbReference type="InterPro" id="IPR000971">
    <property type="entry name" value="Globin"/>
</dbReference>
<keyword evidence="11" id="KW-0813">Transport</keyword>
<evidence type="ECO:0000256" key="4">
    <source>
        <dbReference type="ARBA" id="ARBA00012229"/>
    </source>
</evidence>
<comment type="caution">
    <text evidence="14">The sequence shown here is derived from an EMBL/GenBank/DDBJ whole genome shotgun (WGS) entry which is preliminary data.</text>
</comment>
<evidence type="ECO:0000313" key="14">
    <source>
        <dbReference type="EMBL" id="KXO99552.1"/>
    </source>
</evidence>